<comment type="caution">
    <text evidence="2">The sequence shown here is derived from an EMBL/GenBank/DDBJ whole genome shotgun (WGS) entry which is preliminary data.</text>
</comment>
<dbReference type="EMBL" id="VSSQ01070809">
    <property type="protein sequence ID" value="MPN22554.1"/>
    <property type="molecule type" value="Genomic_DNA"/>
</dbReference>
<name>A0A645GEZ2_9ZZZZ</name>
<reference evidence="2" key="1">
    <citation type="submission" date="2019-08" db="EMBL/GenBank/DDBJ databases">
        <authorList>
            <person name="Kucharzyk K."/>
            <person name="Murdoch R.W."/>
            <person name="Higgins S."/>
            <person name="Loffler F."/>
        </authorList>
    </citation>
    <scope>NUCLEOTIDE SEQUENCE</scope>
</reference>
<protein>
    <submittedName>
        <fullName evidence="2">Uncharacterized protein</fullName>
    </submittedName>
</protein>
<sequence>MHGIGDHHQRVAMHIHALLLRIVDGKSRICGKSIFGLFVIKSIISLQYGFPFFILKEHVAKNFSHACLTVVKNGVADEHLGAIIAVYLGAVQKMGIFGHRIIPPFAGMHVTAV</sequence>
<evidence type="ECO:0000256" key="1">
    <source>
        <dbReference type="SAM" id="Phobius"/>
    </source>
</evidence>
<evidence type="ECO:0000313" key="2">
    <source>
        <dbReference type="EMBL" id="MPN22554.1"/>
    </source>
</evidence>
<organism evidence="2">
    <name type="scientific">bioreactor metagenome</name>
    <dbReference type="NCBI Taxonomy" id="1076179"/>
    <lineage>
        <taxon>unclassified sequences</taxon>
        <taxon>metagenomes</taxon>
        <taxon>ecological metagenomes</taxon>
    </lineage>
</organism>
<dbReference type="AlphaFoldDB" id="A0A645GEZ2"/>
<accession>A0A645GEZ2</accession>
<gene>
    <name evidence="2" type="ORF">SDC9_169937</name>
</gene>
<keyword evidence="1" id="KW-0812">Transmembrane</keyword>
<keyword evidence="1" id="KW-1133">Transmembrane helix</keyword>
<proteinExistence type="predicted"/>
<keyword evidence="1" id="KW-0472">Membrane</keyword>
<feature type="transmembrane region" description="Helical" evidence="1">
    <location>
        <begin position="34"/>
        <end position="55"/>
    </location>
</feature>